<dbReference type="HOGENOM" id="CLU_000688_16_2_7"/>
<dbReference type="InterPro" id="IPR003959">
    <property type="entry name" value="ATPase_AAA_core"/>
</dbReference>
<dbReference type="FunFam" id="1.10.8.60:FF:000001">
    <property type="entry name" value="ATP-dependent zinc metalloprotease FtsH"/>
    <property type="match status" value="1"/>
</dbReference>
<dbReference type="GO" id="GO:0008270">
    <property type="term" value="F:zinc ion binding"/>
    <property type="evidence" value="ECO:0007669"/>
    <property type="project" value="UniProtKB-UniRule"/>
</dbReference>
<gene>
    <name evidence="15 19" type="primary">ftsH</name>
    <name evidence="19" type="ordered locus">BN4_10842</name>
</gene>
<evidence type="ECO:0000256" key="1">
    <source>
        <dbReference type="ARBA" id="ARBA00004370"/>
    </source>
</evidence>
<evidence type="ECO:0000313" key="19">
    <source>
        <dbReference type="EMBL" id="CCH48079.1"/>
    </source>
</evidence>
<evidence type="ECO:0000256" key="6">
    <source>
        <dbReference type="ARBA" id="ARBA00022723"/>
    </source>
</evidence>
<dbReference type="Gene3D" id="1.20.58.760">
    <property type="entry name" value="Peptidase M41"/>
    <property type="match status" value="1"/>
</dbReference>
<dbReference type="GO" id="GO:0006508">
    <property type="term" value="P:proteolysis"/>
    <property type="evidence" value="ECO:0007669"/>
    <property type="project" value="UniProtKB-KW"/>
</dbReference>
<dbReference type="KEGG" id="dpi:BN4_10842"/>
<keyword evidence="9 15" id="KW-0862">Zinc</keyword>
<evidence type="ECO:0000256" key="8">
    <source>
        <dbReference type="ARBA" id="ARBA00022801"/>
    </source>
</evidence>
<dbReference type="InterPro" id="IPR041569">
    <property type="entry name" value="AAA_lid_3"/>
</dbReference>
<dbReference type="AlphaFoldDB" id="M1WP62"/>
<reference evidence="19 20" key="1">
    <citation type="journal article" date="2013" name="PLoS ONE">
        <title>The first genomic and proteomic characterization of a deep-sea sulfate reducer: insights into the piezophilic lifestyle of Desulfovibrio piezophilus.</title>
        <authorList>
            <person name="Pradel N."/>
            <person name="Ji B."/>
            <person name="Gimenez G."/>
            <person name="Talla E."/>
            <person name="Lenoble P."/>
            <person name="Garel M."/>
            <person name="Tamburini C."/>
            <person name="Fourquet P."/>
            <person name="Lebrun R."/>
            <person name="Bertin P."/>
            <person name="Denis Y."/>
            <person name="Pophillat M."/>
            <person name="Barbe V."/>
            <person name="Ollivier B."/>
            <person name="Dolla A."/>
        </authorList>
    </citation>
    <scope>NUCLEOTIDE SEQUENCE [LARGE SCALE GENOMIC DNA]</scope>
    <source>
        <strain evidence="20">DSM 10523 / SB164P1</strain>
    </source>
</reference>
<proteinExistence type="inferred from homology"/>
<dbReference type="RefSeq" id="WP_015414132.1">
    <property type="nucleotide sequence ID" value="NC_020409.1"/>
</dbReference>
<dbReference type="InterPro" id="IPR037219">
    <property type="entry name" value="Peptidase_M41-like"/>
</dbReference>
<dbReference type="GO" id="GO:0016887">
    <property type="term" value="F:ATP hydrolysis activity"/>
    <property type="evidence" value="ECO:0007669"/>
    <property type="project" value="UniProtKB-UniRule"/>
</dbReference>
<dbReference type="Pfam" id="PF17862">
    <property type="entry name" value="AAA_lid_3"/>
    <property type="match status" value="1"/>
</dbReference>
<keyword evidence="13 15" id="KW-0472">Membrane</keyword>
<organism evidence="19 20">
    <name type="scientific">Pseudodesulfovibrio piezophilus (strain DSM 21447 / JCM 15486 / C1TLV30)</name>
    <name type="common">Desulfovibrio piezophilus</name>
    <dbReference type="NCBI Taxonomy" id="1322246"/>
    <lineage>
        <taxon>Bacteria</taxon>
        <taxon>Pseudomonadati</taxon>
        <taxon>Thermodesulfobacteriota</taxon>
        <taxon>Desulfovibrionia</taxon>
        <taxon>Desulfovibrionales</taxon>
        <taxon>Desulfovibrionaceae</taxon>
    </lineage>
</organism>
<dbReference type="GO" id="GO:0005886">
    <property type="term" value="C:plasma membrane"/>
    <property type="evidence" value="ECO:0007669"/>
    <property type="project" value="UniProtKB-SubCell"/>
</dbReference>
<evidence type="ECO:0000256" key="11">
    <source>
        <dbReference type="ARBA" id="ARBA00022989"/>
    </source>
</evidence>
<dbReference type="Pfam" id="PF00004">
    <property type="entry name" value="AAA"/>
    <property type="match status" value="1"/>
</dbReference>
<dbReference type="InterPro" id="IPR005936">
    <property type="entry name" value="FtsH"/>
</dbReference>
<feature type="active site" evidence="15">
    <location>
        <position position="420"/>
    </location>
</feature>
<dbReference type="FunFam" id="1.20.58.760:FF:000001">
    <property type="entry name" value="ATP-dependent zinc metalloprotease FtsH"/>
    <property type="match status" value="1"/>
</dbReference>
<feature type="binding site" evidence="15">
    <location>
        <position position="495"/>
    </location>
    <ligand>
        <name>Zn(2+)</name>
        <dbReference type="ChEBI" id="CHEBI:29105"/>
        <note>catalytic</note>
    </ligand>
</feature>
<dbReference type="STRING" id="1322246.BN4_10842"/>
<dbReference type="NCBIfam" id="TIGR01241">
    <property type="entry name" value="FtsH_fam"/>
    <property type="match status" value="1"/>
</dbReference>
<feature type="region of interest" description="Disordered" evidence="17">
    <location>
        <begin position="598"/>
        <end position="676"/>
    </location>
</feature>
<dbReference type="InterPro" id="IPR011546">
    <property type="entry name" value="Pept_M41_FtsH_extracell"/>
</dbReference>
<evidence type="ECO:0000256" key="3">
    <source>
        <dbReference type="ARBA" id="ARBA00022475"/>
    </source>
</evidence>
<dbReference type="Gene3D" id="3.40.50.300">
    <property type="entry name" value="P-loop containing nucleotide triphosphate hydrolases"/>
    <property type="match status" value="1"/>
</dbReference>
<dbReference type="PANTHER" id="PTHR23076:SF97">
    <property type="entry name" value="ATP-DEPENDENT ZINC METALLOPROTEASE YME1L1"/>
    <property type="match status" value="1"/>
</dbReference>
<feature type="binding site" evidence="15">
    <location>
        <position position="423"/>
    </location>
    <ligand>
        <name>Zn(2+)</name>
        <dbReference type="ChEBI" id="CHEBI:29105"/>
        <note>catalytic</note>
    </ligand>
</feature>
<keyword evidence="20" id="KW-1185">Reference proteome</keyword>
<dbReference type="InterPro" id="IPR000642">
    <property type="entry name" value="Peptidase_M41"/>
</dbReference>
<evidence type="ECO:0000256" key="2">
    <source>
        <dbReference type="ARBA" id="ARBA00010044"/>
    </source>
</evidence>
<comment type="cofactor">
    <cofactor evidence="15">
        <name>Zn(2+)</name>
        <dbReference type="ChEBI" id="CHEBI:29105"/>
    </cofactor>
    <text evidence="15">Binds 1 zinc ion per subunit.</text>
</comment>
<keyword evidence="12 15" id="KW-0482">Metalloprotease</keyword>
<dbReference type="HAMAP" id="MF_01458">
    <property type="entry name" value="FtsH"/>
    <property type="match status" value="1"/>
</dbReference>
<dbReference type="InterPro" id="IPR003960">
    <property type="entry name" value="ATPase_AAA_CS"/>
</dbReference>
<feature type="binding site" evidence="15">
    <location>
        <position position="419"/>
    </location>
    <ligand>
        <name>Zn(2+)</name>
        <dbReference type="ChEBI" id="CHEBI:29105"/>
        <note>catalytic</note>
    </ligand>
</feature>
<keyword evidence="3 15" id="KW-1003">Cell membrane</keyword>
<evidence type="ECO:0000256" key="4">
    <source>
        <dbReference type="ARBA" id="ARBA00022670"/>
    </source>
</evidence>
<feature type="domain" description="AAA+ ATPase" evidence="18">
    <location>
        <begin position="188"/>
        <end position="327"/>
    </location>
</feature>
<dbReference type="InterPro" id="IPR027417">
    <property type="entry name" value="P-loop_NTPase"/>
</dbReference>
<comment type="similarity">
    <text evidence="14 15">In the central section; belongs to the AAA ATPase family.</text>
</comment>
<name>M1WP62_PSEP2</name>
<dbReference type="GO" id="GO:0004176">
    <property type="term" value="F:ATP-dependent peptidase activity"/>
    <property type="evidence" value="ECO:0007669"/>
    <property type="project" value="InterPro"/>
</dbReference>
<keyword evidence="10 15" id="KW-0067">ATP-binding</keyword>
<dbReference type="Gene3D" id="3.30.720.210">
    <property type="match status" value="1"/>
</dbReference>
<evidence type="ECO:0000256" key="7">
    <source>
        <dbReference type="ARBA" id="ARBA00022741"/>
    </source>
</evidence>
<evidence type="ECO:0000256" key="5">
    <source>
        <dbReference type="ARBA" id="ARBA00022692"/>
    </source>
</evidence>
<keyword evidence="5 15" id="KW-0812">Transmembrane</keyword>
<reference evidence="20" key="2">
    <citation type="journal article" date="2013" name="Stand. Genomic Sci.">
        <title>Complete genome sequence of Desulfocapsa sulfexigens, a marine deltaproteobacterium specialized in disproportionating inorganic sulfur compounds.</title>
        <authorList>
            <person name="Finster K.W."/>
            <person name="Kjeldsen K.U."/>
            <person name="Kube M."/>
            <person name="Reinhardt R."/>
            <person name="Mussmann M."/>
            <person name="Amann R."/>
            <person name="Schreiber L."/>
        </authorList>
    </citation>
    <scope>NUCLEOTIDE SEQUENCE [LARGE SCALE GENOMIC DNA]</scope>
    <source>
        <strain evidence="20">DSM 10523 / SB164P1</strain>
    </source>
</reference>
<evidence type="ECO:0000256" key="13">
    <source>
        <dbReference type="ARBA" id="ARBA00023136"/>
    </source>
</evidence>
<evidence type="ECO:0000256" key="10">
    <source>
        <dbReference type="ARBA" id="ARBA00022840"/>
    </source>
</evidence>
<dbReference type="SMART" id="SM00382">
    <property type="entry name" value="AAA"/>
    <property type="match status" value="1"/>
</dbReference>
<dbReference type="CDD" id="cd19501">
    <property type="entry name" value="RecA-like_FtsH"/>
    <property type="match status" value="1"/>
</dbReference>
<dbReference type="GO" id="GO:0030163">
    <property type="term" value="P:protein catabolic process"/>
    <property type="evidence" value="ECO:0007669"/>
    <property type="project" value="UniProtKB-UniRule"/>
</dbReference>
<dbReference type="eggNOG" id="COG0465">
    <property type="taxonomic scope" value="Bacteria"/>
</dbReference>
<dbReference type="GO" id="GO:0005524">
    <property type="term" value="F:ATP binding"/>
    <property type="evidence" value="ECO:0007669"/>
    <property type="project" value="UniProtKB-UniRule"/>
</dbReference>
<dbReference type="PATRIC" id="fig|879567.3.peg.868"/>
<dbReference type="FunFam" id="3.40.50.300:FF:000001">
    <property type="entry name" value="ATP-dependent zinc metalloprotease FtsH"/>
    <property type="match status" value="1"/>
</dbReference>
<feature type="binding site" evidence="15">
    <location>
        <begin position="196"/>
        <end position="203"/>
    </location>
    <ligand>
        <name>ATP</name>
        <dbReference type="ChEBI" id="CHEBI:30616"/>
    </ligand>
</feature>
<dbReference type="Pfam" id="PF01434">
    <property type="entry name" value="Peptidase_M41"/>
    <property type="match status" value="1"/>
</dbReference>
<dbReference type="Gene3D" id="1.10.8.60">
    <property type="match status" value="1"/>
</dbReference>
<evidence type="ECO:0000256" key="16">
    <source>
        <dbReference type="RuleBase" id="RU003651"/>
    </source>
</evidence>
<comment type="similarity">
    <text evidence="2 15">In the C-terminal section; belongs to the peptidase M41 family.</text>
</comment>
<dbReference type="PROSITE" id="PS00674">
    <property type="entry name" value="AAA"/>
    <property type="match status" value="1"/>
</dbReference>
<dbReference type="OrthoDB" id="9809379at2"/>
<evidence type="ECO:0000313" key="20">
    <source>
        <dbReference type="Proteomes" id="UP000011724"/>
    </source>
</evidence>
<evidence type="ECO:0000256" key="17">
    <source>
        <dbReference type="SAM" id="MobiDB-lite"/>
    </source>
</evidence>
<dbReference type="SUPFAM" id="SSF140990">
    <property type="entry name" value="FtsH protease domain-like"/>
    <property type="match status" value="1"/>
</dbReference>
<keyword evidence="15" id="KW-0997">Cell inner membrane</keyword>
<dbReference type="EC" id="3.4.24.-" evidence="15"/>
<dbReference type="MEROPS" id="M41.001"/>
<comment type="subunit">
    <text evidence="15">Homohexamer.</text>
</comment>
<dbReference type="PANTHER" id="PTHR23076">
    <property type="entry name" value="METALLOPROTEASE M41 FTSH"/>
    <property type="match status" value="1"/>
</dbReference>
<keyword evidence="6 15" id="KW-0479">Metal-binding</keyword>
<sequence>MNSHMKNLVIWAIIFVLMVVLFNLFNQPPVPQNTPSYSEFLSMVDSGNIAEVKIQGPRISGVKTSGEKFQIYTPQDPNLIDTLIKKGVEVKAEPPDESPWYMTMLLSWFPMLLLIGVWIFFMRQMQGGGSGGRGAMSFGRSKARLISEETAKVTFEDVAGVDEAKEELSEVVDFLREPRKFTRLGGRIPKGVLLVGSPGTGKTLLARAVAGEAGVPFYTISGSDFVEMFVGVGASRVRDLFAQGKKNAPCLIFIDEIDAVGRQRGAGLGGGHDEREQTLNQLLVEMDGFESNEGVILVAATNRPDVLDPALLRPGRFDRQVVVPNPDLRGRERILQVHSRKTPLSSEVDLATIARGTPGFSGADLENLVNEAALQAAKADKDQIGMSDFEEAKDKLMMGGRERRSLIMTDEEKRTTAYHEAGHALVGKLMPKADPVHKVTIIPRGRALGVTLYLPEEEQLTISKEYLQARMACGMGGRVAELLIFNHLTTGASNDIKQTTRIAHNMVCVWGMSDKLGPLDFGDNQEQVFLGKEIGHNKNYGEETAKMIDAEVRRFVEEAHETAMTLLTDNRDKLEAIAQALLERETISSKEIDLLMEGKDLPPMENNTGTPSGGSPASSGGNGVTHSDSANAGYKPMSEENTPENDSSEASSGEDFILDEADDPSKPGGDGSSKIQ</sequence>
<feature type="transmembrane region" description="Helical" evidence="15">
    <location>
        <begin position="100"/>
        <end position="121"/>
    </location>
</feature>
<dbReference type="BioCyc" id="DPIE1322246:BN4_RS04315-MONOMER"/>
<comment type="similarity">
    <text evidence="16">Belongs to the AAA ATPase family.</text>
</comment>
<keyword evidence="11 15" id="KW-1133">Transmembrane helix</keyword>
<accession>M1WP62</accession>
<comment type="subcellular location">
    <subcellularLocation>
        <location evidence="15">Cell inner membrane</location>
        <topology evidence="15">Multi-pass membrane protein</topology>
        <orientation evidence="15">Cytoplasmic side</orientation>
    </subcellularLocation>
    <subcellularLocation>
        <location evidence="1">Membrane</location>
    </subcellularLocation>
</comment>
<dbReference type="Pfam" id="PF06480">
    <property type="entry name" value="FtsH_ext"/>
    <property type="match status" value="1"/>
</dbReference>
<keyword evidence="7 15" id="KW-0547">Nucleotide-binding</keyword>
<evidence type="ECO:0000256" key="14">
    <source>
        <dbReference type="ARBA" id="ARBA00061570"/>
    </source>
</evidence>
<evidence type="ECO:0000259" key="18">
    <source>
        <dbReference type="SMART" id="SM00382"/>
    </source>
</evidence>
<evidence type="ECO:0000256" key="15">
    <source>
        <dbReference type="HAMAP-Rule" id="MF_01458"/>
    </source>
</evidence>
<protein>
    <recommendedName>
        <fullName evidence="15">ATP-dependent zinc metalloprotease FtsH</fullName>
        <ecNumber evidence="15">3.4.24.-</ecNumber>
    </recommendedName>
</protein>
<evidence type="ECO:0000256" key="12">
    <source>
        <dbReference type="ARBA" id="ARBA00023049"/>
    </source>
</evidence>
<keyword evidence="4 15" id="KW-0645">Protease</keyword>
<comment type="function">
    <text evidence="15">Acts as a processive, ATP-dependent zinc metallopeptidase for both cytoplasmic and membrane proteins. Plays a role in the quality control of integral membrane proteins.</text>
</comment>
<dbReference type="EMBL" id="FO203427">
    <property type="protein sequence ID" value="CCH48079.1"/>
    <property type="molecule type" value="Genomic_DNA"/>
</dbReference>
<dbReference type="Proteomes" id="UP000011724">
    <property type="component" value="Chromosome"/>
</dbReference>
<dbReference type="GO" id="GO:0004222">
    <property type="term" value="F:metalloendopeptidase activity"/>
    <property type="evidence" value="ECO:0007669"/>
    <property type="project" value="InterPro"/>
</dbReference>
<feature type="transmembrane region" description="Helical" evidence="15">
    <location>
        <begin position="7"/>
        <end position="25"/>
    </location>
</feature>
<feature type="compositionally biased region" description="Low complexity" evidence="17">
    <location>
        <begin position="607"/>
        <end position="619"/>
    </location>
</feature>
<evidence type="ECO:0000256" key="9">
    <source>
        <dbReference type="ARBA" id="ARBA00022833"/>
    </source>
</evidence>
<keyword evidence="8 15" id="KW-0378">Hydrolase</keyword>
<dbReference type="InterPro" id="IPR003593">
    <property type="entry name" value="AAA+_ATPase"/>
</dbReference>
<dbReference type="SUPFAM" id="SSF52540">
    <property type="entry name" value="P-loop containing nucleoside triphosphate hydrolases"/>
    <property type="match status" value="1"/>
</dbReference>